<dbReference type="OrthoDB" id="5278984at2759"/>
<keyword evidence="4 6" id="KW-0472">Membrane</keyword>
<keyword evidence="3 6" id="KW-1133">Transmembrane helix</keyword>
<proteinExistence type="inferred from homology"/>
<comment type="subcellular location">
    <subcellularLocation>
        <location evidence="1">Membrane</location>
        <topology evidence="1">Multi-pass membrane protein</topology>
    </subcellularLocation>
</comment>
<dbReference type="PANTHER" id="PTHR33048:SF55">
    <property type="entry name" value="INTEGRAL MEMBRANE PROTEIN"/>
    <property type="match status" value="1"/>
</dbReference>
<evidence type="ECO:0000259" key="7">
    <source>
        <dbReference type="Pfam" id="PF20684"/>
    </source>
</evidence>
<feature type="transmembrane region" description="Helical" evidence="6">
    <location>
        <begin position="20"/>
        <end position="40"/>
    </location>
</feature>
<organism evidence="8 9">
    <name type="scientific">Aaosphaeria arxii CBS 175.79</name>
    <dbReference type="NCBI Taxonomy" id="1450172"/>
    <lineage>
        <taxon>Eukaryota</taxon>
        <taxon>Fungi</taxon>
        <taxon>Dikarya</taxon>
        <taxon>Ascomycota</taxon>
        <taxon>Pezizomycotina</taxon>
        <taxon>Dothideomycetes</taxon>
        <taxon>Pleosporomycetidae</taxon>
        <taxon>Pleosporales</taxon>
        <taxon>Pleosporales incertae sedis</taxon>
        <taxon>Aaosphaeria</taxon>
    </lineage>
</organism>
<dbReference type="InterPro" id="IPR052337">
    <property type="entry name" value="SAT4-like"/>
</dbReference>
<keyword evidence="9" id="KW-1185">Reference proteome</keyword>
<dbReference type="GO" id="GO:0016020">
    <property type="term" value="C:membrane"/>
    <property type="evidence" value="ECO:0007669"/>
    <property type="project" value="UniProtKB-SubCell"/>
</dbReference>
<dbReference type="Pfam" id="PF20684">
    <property type="entry name" value="Fung_rhodopsin"/>
    <property type="match status" value="1"/>
</dbReference>
<dbReference type="Proteomes" id="UP000799778">
    <property type="component" value="Unassembled WGS sequence"/>
</dbReference>
<reference evidence="8" key="1">
    <citation type="journal article" date="2020" name="Stud. Mycol.">
        <title>101 Dothideomycetes genomes: a test case for predicting lifestyles and emergence of pathogens.</title>
        <authorList>
            <person name="Haridas S."/>
            <person name="Albert R."/>
            <person name="Binder M."/>
            <person name="Bloem J."/>
            <person name="Labutti K."/>
            <person name="Salamov A."/>
            <person name="Andreopoulos B."/>
            <person name="Baker S."/>
            <person name="Barry K."/>
            <person name="Bills G."/>
            <person name="Bluhm B."/>
            <person name="Cannon C."/>
            <person name="Castanera R."/>
            <person name="Culley D."/>
            <person name="Daum C."/>
            <person name="Ezra D."/>
            <person name="Gonzalez J."/>
            <person name="Henrissat B."/>
            <person name="Kuo A."/>
            <person name="Liang C."/>
            <person name="Lipzen A."/>
            <person name="Lutzoni F."/>
            <person name="Magnuson J."/>
            <person name="Mondo S."/>
            <person name="Nolan M."/>
            <person name="Ohm R."/>
            <person name="Pangilinan J."/>
            <person name="Park H.-J."/>
            <person name="Ramirez L."/>
            <person name="Alfaro M."/>
            <person name="Sun H."/>
            <person name="Tritt A."/>
            <person name="Yoshinaga Y."/>
            <person name="Zwiers L.-H."/>
            <person name="Turgeon B."/>
            <person name="Goodwin S."/>
            <person name="Spatafora J."/>
            <person name="Crous P."/>
            <person name="Grigoriev I."/>
        </authorList>
    </citation>
    <scope>NUCLEOTIDE SEQUENCE</scope>
    <source>
        <strain evidence="8">CBS 175.79</strain>
    </source>
</reference>
<feature type="transmembrane region" description="Helical" evidence="6">
    <location>
        <begin position="138"/>
        <end position="161"/>
    </location>
</feature>
<dbReference type="PANTHER" id="PTHR33048">
    <property type="entry name" value="PTH11-LIKE INTEGRAL MEMBRANE PROTEIN (AFU_ORTHOLOGUE AFUA_5G11245)"/>
    <property type="match status" value="1"/>
</dbReference>
<keyword evidence="2 6" id="KW-0812">Transmembrane</keyword>
<evidence type="ECO:0000256" key="1">
    <source>
        <dbReference type="ARBA" id="ARBA00004141"/>
    </source>
</evidence>
<dbReference type="GeneID" id="54281863"/>
<evidence type="ECO:0000313" key="9">
    <source>
        <dbReference type="Proteomes" id="UP000799778"/>
    </source>
</evidence>
<sequence length="295" mass="32373">MAPSVGLGTEGPVQRGWSLWLASVLGVVIAALFVAARIVQRLTKIGLGPDDYVIVAALVASAMLSMTECQAVVYGYGRKYKDISPENRILARQWFYGAQIVYKIVPTLTKVSIVCLYYRIFAVSKSWFRTACHLMNGFIIASGLAFTIATIFQCNPIAAFWDKTISPAKCFKNEPWWISFSVIQIVTDFALLALPISRVFHLSMTKAEKFGLVLVFCTGGFVTFASIYRATTLASSAGDPDPTWGPIPATVWSVIEVNAGIVCACLPMLRHPFLKLLSPIIGSVRTTTNQHSRSY</sequence>
<gene>
    <name evidence="8" type="ORF">BU24DRAFT_371479</name>
</gene>
<feature type="transmembrane region" description="Helical" evidence="6">
    <location>
        <begin position="249"/>
        <end position="269"/>
    </location>
</feature>
<evidence type="ECO:0000256" key="2">
    <source>
        <dbReference type="ARBA" id="ARBA00022692"/>
    </source>
</evidence>
<evidence type="ECO:0000256" key="6">
    <source>
        <dbReference type="SAM" id="Phobius"/>
    </source>
</evidence>
<dbReference type="EMBL" id="ML978070">
    <property type="protein sequence ID" value="KAF2014735.1"/>
    <property type="molecule type" value="Genomic_DNA"/>
</dbReference>
<evidence type="ECO:0000256" key="5">
    <source>
        <dbReference type="ARBA" id="ARBA00038359"/>
    </source>
</evidence>
<feature type="transmembrane region" description="Helical" evidence="6">
    <location>
        <begin position="52"/>
        <end position="74"/>
    </location>
</feature>
<evidence type="ECO:0000256" key="3">
    <source>
        <dbReference type="ARBA" id="ARBA00022989"/>
    </source>
</evidence>
<dbReference type="AlphaFoldDB" id="A0A6A5XN85"/>
<feature type="transmembrane region" description="Helical" evidence="6">
    <location>
        <begin position="209"/>
        <end position="229"/>
    </location>
</feature>
<accession>A0A6A5XN85</accession>
<feature type="transmembrane region" description="Helical" evidence="6">
    <location>
        <begin position="94"/>
        <end position="118"/>
    </location>
</feature>
<protein>
    <recommendedName>
        <fullName evidence="7">Rhodopsin domain-containing protein</fullName>
    </recommendedName>
</protein>
<evidence type="ECO:0000313" key="8">
    <source>
        <dbReference type="EMBL" id="KAF2014735.1"/>
    </source>
</evidence>
<dbReference type="InterPro" id="IPR049326">
    <property type="entry name" value="Rhodopsin_dom_fungi"/>
</dbReference>
<feature type="non-terminal residue" evidence="8">
    <location>
        <position position="295"/>
    </location>
</feature>
<feature type="transmembrane region" description="Helical" evidence="6">
    <location>
        <begin position="176"/>
        <end position="197"/>
    </location>
</feature>
<comment type="similarity">
    <text evidence="5">Belongs to the SAT4 family.</text>
</comment>
<name>A0A6A5XN85_9PLEO</name>
<evidence type="ECO:0000256" key="4">
    <source>
        <dbReference type="ARBA" id="ARBA00023136"/>
    </source>
</evidence>
<feature type="domain" description="Rhodopsin" evidence="7">
    <location>
        <begin position="36"/>
        <end position="273"/>
    </location>
</feature>
<dbReference type="RefSeq" id="XP_033383074.1">
    <property type="nucleotide sequence ID" value="XM_033524466.1"/>
</dbReference>